<evidence type="ECO:0000256" key="1">
    <source>
        <dbReference type="SAM" id="MobiDB-lite"/>
    </source>
</evidence>
<keyword evidence="3" id="KW-1185">Reference proteome</keyword>
<dbReference type="AlphaFoldDB" id="A0A4Y2ILC3"/>
<protein>
    <submittedName>
        <fullName evidence="2">Uncharacterized protein</fullName>
    </submittedName>
</protein>
<evidence type="ECO:0000313" key="3">
    <source>
        <dbReference type="Proteomes" id="UP000499080"/>
    </source>
</evidence>
<dbReference type="EMBL" id="BGPR01002709">
    <property type="protein sequence ID" value="GBM77776.1"/>
    <property type="molecule type" value="Genomic_DNA"/>
</dbReference>
<feature type="region of interest" description="Disordered" evidence="1">
    <location>
        <begin position="23"/>
        <end position="56"/>
    </location>
</feature>
<evidence type="ECO:0000313" key="2">
    <source>
        <dbReference type="EMBL" id="GBM77776.1"/>
    </source>
</evidence>
<sequence length="233" mass="27058">MFHPNIIKECVTRTRRLTFVKLKDGTFPEQPPHRSLPHQRRNPQQSTQPTTEHRRTLHRKSMVDTCTCGSAVEYTFLNVTHEQFRELCNVGESISQLTQKRLLGPLFSKAIREVLIVANSDDICLDGDEADIQVSLKNNLIKVLNKHIRHKLETLKIMCEDCSSDDNQSEHTCFEARLRYMDRCIASMDIHNLAHDFVNDNSQLYPYISDSFIENLNALELFEMCKFYLSVNL</sequence>
<accession>A0A4Y2ILC3</accession>
<dbReference type="OrthoDB" id="6414117at2759"/>
<gene>
    <name evidence="2" type="ORF">AVEN_231582_1</name>
</gene>
<proteinExistence type="predicted"/>
<organism evidence="2 3">
    <name type="scientific">Araneus ventricosus</name>
    <name type="common">Orbweaver spider</name>
    <name type="synonym">Epeira ventricosa</name>
    <dbReference type="NCBI Taxonomy" id="182803"/>
    <lineage>
        <taxon>Eukaryota</taxon>
        <taxon>Metazoa</taxon>
        <taxon>Ecdysozoa</taxon>
        <taxon>Arthropoda</taxon>
        <taxon>Chelicerata</taxon>
        <taxon>Arachnida</taxon>
        <taxon>Araneae</taxon>
        <taxon>Araneomorphae</taxon>
        <taxon>Entelegynae</taxon>
        <taxon>Araneoidea</taxon>
        <taxon>Araneidae</taxon>
        <taxon>Araneus</taxon>
    </lineage>
</organism>
<reference evidence="2 3" key="1">
    <citation type="journal article" date="2019" name="Sci. Rep.">
        <title>Orb-weaving spider Araneus ventricosus genome elucidates the spidroin gene catalogue.</title>
        <authorList>
            <person name="Kono N."/>
            <person name="Nakamura H."/>
            <person name="Ohtoshi R."/>
            <person name="Moran D.A.P."/>
            <person name="Shinohara A."/>
            <person name="Yoshida Y."/>
            <person name="Fujiwara M."/>
            <person name="Mori M."/>
            <person name="Tomita M."/>
            <person name="Arakawa K."/>
        </authorList>
    </citation>
    <scope>NUCLEOTIDE SEQUENCE [LARGE SCALE GENOMIC DNA]</scope>
</reference>
<dbReference type="Proteomes" id="UP000499080">
    <property type="component" value="Unassembled WGS sequence"/>
</dbReference>
<comment type="caution">
    <text evidence="2">The sequence shown here is derived from an EMBL/GenBank/DDBJ whole genome shotgun (WGS) entry which is preliminary data.</text>
</comment>
<name>A0A4Y2ILC3_ARAVE</name>